<sequence length="77" mass="8569">MAQVNVYYEPETEVLTVFWQSPRKNQICTELDNGLILIKDETTGEAIGLEILSYRPGDTHFDTVSVHIGQPAPLPAP</sequence>
<dbReference type="eggNOG" id="ENOG503306T">
    <property type="taxonomic scope" value="Bacteria"/>
</dbReference>
<comment type="caution">
    <text evidence="1">The sequence shown here is derived from an EMBL/GenBank/DDBJ whole genome shotgun (WGS) entry which is preliminary data.</text>
</comment>
<dbReference type="STRING" id="317619.GCA_000332315_02841"/>
<evidence type="ECO:0000313" key="2">
    <source>
        <dbReference type="Proteomes" id="UP000034681"/>
    </source>
</evidence>
<keyword evidence="2" id="KW-1185">Reference proteome</keyword>
<protein>
    <recommendedName>
        <fullName evidence="3">DUF2283 domain-containing protein</fullName>
    </recommendedName>
</protein>
<organism evidence="1 2">
    <name type="scientific">Prochlorothrix hollandica PCC 9006 = CALU 1027</name>
    <dbReference type="NCBI Taxonomy" id="317619"/>
    <lineage>
        <taxon>Bacteria</taxon>
        <taxon>Bacillati</taxon>
        <taxon>Cyanobacteriota</taxon>
        <taxon>Cyanophyceae</taxon>
        <taxon>Prochlorotrichales</taxon>
        <taxon>Prochlorotrichaceae</taxon>
        <taxon>Prochlorothrix</taxon>
    </lineage>
</organism>
<proteinExistence type="predicted"/>
<name>A0A0M2PNZ3_PROHO</name>
<accession>A0A0M2PNZ3</accession>
<reference evidence="1" key="1">
    <citation type="submission" date="2012-04" db="EMBL/GenBank/DDBJ databases">
        <authorList>
            <person name="Borisov I.G."/>
            <person name="Ivanikova N.V."/>
            <person name="Pinevich A.V."/>
        </authorList>
    </citation>
    <scope>NUCLEOTIDE SEQUENCE</scope>
    <source>
        <strain evidence="1">CALU 1027</strain>
    </source>
</reference>
<dbReference type="OrthoDB" id="427206at2"/>
<dbReference type="EMBL" id="AJTX02000010">
    <property type="protein sequence ID" value="KKI97994.1"/>
    <property type="molecule type" value="Genomic_DNA"/>
</dbReference>
<dbReference type="Proteomes" id="UP000034681">
    <property type="component" value="Unassembled WGS sequence"/>
</dbReference>
<gene>
    <name evidence="1" type="ORF">PROH_19735</name>
</gene>
<dbReference type="RefSeq" id="WP_017713129.1">
    <property type="nucleotide sequence ID" value="NZ_KB235939.1"/>
</dbReference>
<evidence type="ECO:0008006" key="3">
    <source>
        <dbReference type="Google" id="ProtNLM"/>
    </source>
</evidence>
<dbReference type="AlphaFoldDB" id="A0A0M2PNZ3"/>
<evidence type="ECO:0000313" key="1">
    <source>
        <dbReference type="EMBL" id="KKI97994.1"/>
    </source>
</evidence>